<dbReference type="Proteomes" id="UP000265520">
    <property type="component" value="Unassembled WGS sequence"/>
</dbReference>
<keyword evidence="2" id="KW-1185">Reference proteome</keyword>
<evidence type="ECO:0000313" key="2">
    <source>
        <dbReference type="Proteomes" id="UP000265520"/>
    </source>
</evidence>
<name>A0A392R6L1_9FABA</name>
<sequence length="44" mass="5234">QQKQERFLPDFTEQRPYEMRPRAADVFRRIVHSKSIPEAASTCI</sequence>
<protein>
    <submittedName>
        <fullName evidence="1">Uncharacterized protein</fullName>
    </submittedName>
</protein>
<evidence type="ECO:0000313" key="1">
    <source>
        <dbReference type="EMBL" id="MCI31722.1"/>
    </source>
</evidence>
<dbReference type="AlphaFoldDB" id="A0A392R6L1"/>
<comment type="caution">
    <text evidence="1">The sequence shown here is derived from an EMBL/GenBank/DDBJ whole genome shotgun (WGS) entry which is preliminary data.</text>
</comment>
<proteinExistence type="predicted"/>
<accession>A0A392R6L1</accession>
<dbReference type="EMBL" id="LXQA010189513">
    <property type="protein sequence ID" value="MCI31722.1"/>
    <property type="molecule type" value="Genomic_DNA"/>
</dbReference>
<reference evidence="1 2" key="1">
    <citation type="journal article" date="2018" name="Front. Plant Sci.">
        <title>Red Clover (Trifolium pratense) and Zigzag Clover (T. medium) - A Picture of Genomic Similarities and Differences.</title>
        <authorList>
            <person name="Dluhosova J."/>
            <person name="Istvanek J."/>
            <person name="Nedelnik J."/>
            <person name="Repkova J."/>
        </authorList>
    </citation>
    <scope>NUCLEOTIDE SEQUENCE [LARGE SCALE GENOMIC DNA]</scope>
    <source>
        <strain evidence="2">cv. 10/8</strain>
        <tissue evidence="1">Leaf</tissue>
    </source>
</reference>
<feature type="non-terminal residue" evidence="1">
    <location>
        <position position="1"/>
    </location>
</feature>
<organism evidence="1 2">
    <name type="scientific">Trifolium medium</name>
    <dbReference type="NCBI Taxonomy" id="97028"/>
    <lineage>
        <taxon>Eukaryota</taxon>
        <taxon>Viridiplantae</taxon>
        <taxon>Streptophyta</taxon>
        <taxon>Embryophyta</taxon>
        <taxon>Tracheophyta</taxon>
        <taxon>Spermatophyta</taxon>
        <taxon>Magnoliopsida</taxon>
        <taxon>eudicotyledons</taxon>
        <taxon>Gunneridae</taxon>
        <taxon>Pentapetalae</taxon>
        <taxon>rosids</taxon>
        <taxon>fabids</taxon>
        <taxon>Fabales</taxon>
        <taxon>Fabaceae</taxon>
        <taxon>Papilionoideae</taxon>
        <taxon>50 kb inversion clade</taxon>
        <taxon>NPAAA clade</taxon>
        <taxon>Hologalegina</taxon>
        <taxon>IRL clade</taxon>
        <taxon>Trifolieae</taxon>
        <taxon>Trifolium</taxon>
    </lineage>
</organism>